<dbReference type="Pfam" id="PF00225">
    <property type="entry name" value="Kinesin"/>
    <property type="match status" value="1"/>
</dbReference>
<comment type="subcellular location">
    <subcellularLocation>
        <location evidence="1">Cytoplasm</location>
        <location evidence="1">Cytoskeleton</location>
    </subcellularLocation>
</comment>
<protein>
    <recommendedName>
        <fullName evidence="6">Kinesin motor domain-containing protein</fullName>
    </recommendedName>
</protein>
<keyword evidence="3" id="KW-0547">Nucleotide-binding</keyword>
<feature type="domain" description="Kinesin motor" evidence="6">
    <location>
        <begin position="36"/>
        <end position="330"/>
    </location>
</feature>
<sequence>KGARLISAPHLVTLGLARGAGGCQLSKVGANGHLLPARIRLCLMPLVDGTSGANDTRCVQGLLFSTPETANWRNHQETKYQSDAFYGERHSQQDTYAGSLQPIRHVLEGQSACALAMTTVAGKAHTTLGSPEQPGDSPALMEFLQLTQEEGAEGWPVEIYQEKVLDLLNPVSGDLVIRRLSGNILISGLILKLITSFADFEQHFLPASSHSHAVFLVKVDQRECLAPFPQWEGKYLIELAGSEDNQCRGSKGLRLKESGTIYSSLFVLGKMVDMLNQGLPLVPYQDSKLTPYGILIANTAPERCFYLDIVSTLNSVARSKEVINLPFINESLQFPVLAPVKLFQKELVGPSEAKRAQGPEEEEIGNLEPLVPSASVFQKFPLQKLSSMDWPCCRLLSLGHLLGCQGIQETLLLSTPKVVMETVKEKDLGLIKMKKTKTKLEAKVWAQETVDPKEKENCSPTMLPFALHTVTVAKTLKRVVIPLQQIQEQAASPNANVHILKKKSHKRKKKRLRTLGATDQPELLAHGYQKILHIPAWDLHSLQCIGQKKAQLIVVWRERHCPFSQREDLECVKVMSGKQLESLLKAFWVSLA</sequence>
<dbReference type="SUPFAM" id="SSF52540">
    <property type="entry name" value="P-loop containing nucleoside triphosphate hydrolases"/>
    <property type="match status" value="1"/>
</dbReference>
<dbReference type="PANTHER" id="PTHR24115:SF1000">
    <property type="entry name" value="KINESIN-LIKE PROTEIN KIF22"/>
    <property type="match status" value="1"/>
</dbReference>
<dbReference type="eggNOG" id="KOG0242">
    <property type="taxonomic scope" value="Eukaryota"/>
</dbReference>
<organism evidence="7 8">
    <name type="scientific">Myotis lucifugus</name>
    <name type="common">Little brown bat</name>
    <dbReference type="NCBI Taxonomy" id="59463"/>
    <lineage>
        <taxon>Eukaryota</taxon>
        <taxon>Metazoa</taxon>
        <taxon>Chordata</taxon>
        <taxon>Craniata</taxon>
        <taxon>Vertebrata</taxon>
        <taxon>Euteleostomi</taxon>
        <taxon>Mammalia</taxon>
        <taxon>Eutheria</taxon>
        <taxon>Laurasiatheria</taxon>
        <taxon>Chiroptera</taxon>
        <taxon>Yangochiroptera</taxon>
        <taxon>Vespertilionidae</taxon>
        <taxon>Myotis</taxon>
    </lineage>
</organism>
<dbReference type="Gene3D" id="1.10.150.280">
    <property type="entry name" value="AF1531-like domain"/>
    <property type="match status" value="1"/>
</dbReference>
<dbReference type="GO" id="GO:0005524">
    <property type="term" value="F:ATP binding"/>
    <property type="evidence" value="ECO:0007669"/>
    <property type="project" value="UniProtKB-KW"/>
</dbReference>
<dbReference type="GO" id="GO:0008017">
    <property type="term" value="F:microtubule binding"/>
    <property type="evidence" value="ECO:0007669"/>
    <property type="project" value="InterPro"/>
</dbReference>
<keyword evidence="5" id="KW-0206">Cytoskeleton</keyword>
<dbReference type="InterPro" id="IPR036961">
    <property type="entry name" value="Kinesin_motor_dom_sf"/>
</dbReference>
<dbReference type="InterPro" id="IPR027640">
    <property type="entry name" value="Kinesin-like_fam"/>
</dbReference>
<dbReference type="EMBL" id="AAPE02004539">
    <property type="status" value="NOT_ANNOTATED_CDS"/>
    <property type="molecule type" value="Genomic_DNA"/>
</dbReference>
<dbReference type="Proteomes" id="UP000001074">
    <property type="component" value="Unassembled WGS sequence"/>
</dbReference>
<evidence type="ECO:0000313" key="8">
    <source>
        <dbReference type="Proteomes" id="UP000001074"/>
    </source>
</evidence>
<name>G1QFC0_MYOLU</name>
<dbReference type="GO" id="GO:0016887">
    <property type="term" value="F:ATP hydrolysis activity"/>
    <property type="evidence" value="ECO:0007669"/>
    <property type="project" value="TreeGrafter"/>
</dbReference>
<evidence type="ECO:0000259" key="6">
    <source>
        <dbReference type="SMART" id="SM00129"/>
    </source>
</evidence>
<dbReference type="STRING" id="59463.ENSMLUP00000022403"/>
<reference evidence="7" key="3">
    <citation type="submission" date="2025-09" db="UniProtKB">
        <authorList>
            <consortium name="Ensembl"/>
        </authorList>
    </citation>
    <scope>IDENTIFICATION</scope>
</reference>
<reference evidence="7" key="2">
    <citation type="submission" date="2025-08" db="UniProtKB">
        <authorList>
            <consortium name="Ensembl"/>
        </authorList>
    </citation>
    <scope>IDENTIFICATION</scope>
</reference>
<reference evidence="7 8" key="1">
    <citation type="journal article" date="2011" name="Nature">
        <title>A high-resolution map of human evolutionary constraint using 29 mammals.</title>
        <authorList>
            <person name="Lindblad-Toh K."/>
            <person name="Garber M."/>
            <person name="Zuk O."/>
            <person name="Lin M.F."/>
            <person name="Parker B.J."/>
            <person name="Washietl S."/>
            <person name="Kheradpour P."/>
            <person name="Ernst J."/>
            <person name="Jordan G."/>
            <person name="Mauceli E."/>
            <person name="Ward L.D."/>
            <person name="Lowe C.B."/>
            <person name="Holloway A.K."/>
            <person name="Clamp M."/>
            <person name="Gnerre S."/>
            <person name="Alfoldi J."/>
            <person name="Beal K."/>
            <person name="Chang J."/>
            <person name="Clawson H."/>
            <person name="Cuff J."/>
            <person name="Di Palma F."/>
            <person name="Fitzgerald S."/>
            <person name="Flicek P."/>
            <person name="Guttman M."/>
            <person name="Hubisz M.J."/>
            <person name="Jaffe D.B."/>
            <person name="Jungreis I."/>
            <person name="Kent W.J."/>
            <person name="Kostka D."/>
            <person name="Lara M."/>
            <person name="Martins A.L."/>
            <person name="Massingham T."/>
            <person name="Moltke I."/>
            <person name="Raney B.J."/>
            <person name="Rasmussen M.D."/>
            <person name="Robinson J."/>
            <person name="Stark A."/>
            <person name="Vilella A.J."/>
            <person name="Wen J."/>
            <person name="Xie X."/>
            <person name="Zody M.C."/>
            <person name="Baldwin J."/>
            <person name="Bloom T."/>
            <person name="Chin C.W."/>
            <person name="Heiman D."/>
            <person name="Nicol R."/>
            <person name="Nusbaum C."/>
            <person name="Young S."/>
            <person name="Wilkinson J."/>
            <person name="Worley K.C."/>
            <person name="Kovar C.L."/>
            <person name="Muzny D.M."/>
            <person name="Gibbs R.A."/>
            <person name="Cree A."/>
            <person name="Dihn H.H."/>
            <person name="Fowler G."/>
            <person name="Jhangiani S."/>
            <person name="Joshi V."/>
            <person name="Lee S."/>
            <person name="Lewis L.R."/>
            <person name="Nazareth L.V."/>
            <person name="Okwuonu G."/>
            <person name="Santibanez J."/>
            <person name="Warren W.C."/>
            <person name="Mardis E.R."/>
            <person name="Weinstock G.M."/>
            <person name="Wilson R.K."/>
            <person name="Delehaunty K."/>
            <person name="Dooling D."/>
            <person name="Fronik C."/>
            <person name="Fulton L."/>
            <person name="Fulton B."/>
            <person name="Graves T."/>
            <person name="Minx P."/>
            <person name="Sodergren E."/>
            <person name="Birney E."/>
            <person name="Margulies E.H."/>
            <person name="Herrero J."/>
            <person name="Green E.D."/>
            <person name="Haussler D."/>
            <person name="Siepel A."/>
            <person name="Goldman N."/>
            <person name="Pollard K.S."/>
            <person name="Pedersen J.S."/>
            <person name="Lander E.S."/>
            <person name="Kellis M."/>
        </authorList>
    </citation>
    <scope>NUCLEOTIDE SEQUENCE [LARGE SCALE GENOMIC DNA]</scope>
</reference>
<dbReference type="GO" id="GO:0005874">
    <property type="term" value="C:microtubule"/>
    <property type="evidence" value="ECO:0007669"/>
    <property type="project" value="TreeGrafter"/>
</dbReference>
<evidence type="ECO:0000256" key="1">
    <source>
        <dbReference type="ARBA" id="ARBA00004245"/>
    </source>
</evidence>
<dbReference type="Ensembl" id="ENSMLUT00000024853.1">
    <property type="protein sequence ID" value="ENSMLUP00000022403.1"/>
    <property type="gene ID" value="ENSMLUG00000022825.1"/>
</dbReference>
<evidence type="ECO:0000256" key="2">
    <source>
        <dbReference type="ARBA" id="ARBA00022490"/>
    </source>
</evidence>
<proteinExistence type="predicted"/>
<dbReference type="GO" id="GO:0008574">
    <property type="term" value="F:plus-end-directed microtubule motor activity"/>
    <property type="evidence" value="ECO:0007669"/>
    <property type="project" value="TreeGrafter"/>
</dbReference>
<evidence type="ECO:0000256" key="3">
    <source>
        <dbReference type="ARBA" id="ARBA00022741"/>
    </source>
</evidence>
<keyword evidence="4" id="KW-0067">ATP-binding</keyword>
<dbReference type="SMART" id="SM00129">
    <property type="entry name" value="KISc"/>
    <property type="match status" value="1"/>
</dbReference>
<keyword evidence="2" id="KW-0963">Cytoplasm</keyword>
<dbReference type="AlphaFoldDB" id="G1QFC0"/>
<dbReference type="InterPro" id="IPR010994">
    <property type="entry name" value="RuvA_2-like"/>
</dbReference>
<dbReference type="HOGENOM" id="CLU_001485_27_1_1"/>
<dbReference type="GeneTree" id="ENSGT00940000159632"/>
<keyword evidence="8" id="KW-1185">Reference proteome</keyword>
<dbReference type="Gene3D" id="3.40.850.10">
    <property type="entry name" value="Kinesin motor domain"/>
    <property type="match status" value="1"/>
</dbReference>
<dbReference type="InterPro" id="IPR001752">
    <property type="entry name" value="Kinesin_motor_dom"/>
</dbReference>
<accession>G1QFC0</accession>
<evidence type="ECO:0000313" key="7">
    <source>
        <dbReference type="Ensembl" id="ENSMLUP00000022403.1"/>
    </source>
</evidence>
<dbReference type="InterPro" id="IPR027417">
    <property type="entry name" value="P-loop_NTPase"/>
</dbReference>
<dbReference type="SUPFAM" id="SSF47781">
    <property type="entry name" value="RuvA domain 2-like"/>
    <property type="match status" value="1"/>
</dbReference>
<evidence type="ECO:0000256" key="5">
    <source>
        <dbReference type="ARBA" id="ARBA00023212"/>
    </source>
</evidence>
<dbReference type="InParanoid" id="G1QFC0"/>
<evidence type="ECO:0000256" key="4">
    <source>
        <dbReference type="ARBA" id="ARBA00022840"/>
    </source>
</evidence>
<dbReference type="GO" id="GO:0005871">
    <property type="term" value="C:kinesin complex"/>
    <property type="evidence" value="ECO:0007669"/>
    <property type="project" value="TreeGrafter"/>
</dbReference>
<dbReference type="PANTHER" id="PTHR24115">
    <property type="entry name" value="KINESIN-RELATED"/>
    <property type="match status" value="1"/>
</dbReference>
<dbReference type="GO" id="GO:0007018">
    <property type="term" value="P:microtubule-based movement"/>
    <property type="evidence" value="ECO:0007669"/>
    <property type="project" value="InterPro"/>
</dbReference>